<gene>
    <name evidence="1" type="ORF">E5987_06185</name>
</gene>
<comment type="caution">
    <text evidence="1">The sequence shown here is derived from an EMBL/GenBank/DDBJ whole genome shotgun (WGS) entry which is preliminary data.</text>
</comment>
<evidence type="ECO:0000313" key="2">
    <source>
        <dbReference type="Proteomes" id="UP000472580"/>
    </source>
</evidence>
<dbReference type="AlphaFoldDB" id="A0A6L6YGT7"/>
<dbReference type="Proteomes" id="UP000472580">
    <property type="component" value="Unassembled WGS sequence"/>
</dbReference>
<name>A0A6L6YGT7_9BURK</name>
<sequence length="91" mass="10297">MFVMITETGEVRQLSFIDWQDRLEYAESLISHSADASNFIFDAETETFSTDAATFRRWQGFCEQYKDIDSASSAIGLPSSLRSSCDALMHL</sequence>
<protein>
    <submittedName>
        <fullName evidence="1">Uncharacterized protein</fullName>
    </submittedName>
</protein>
<dbReference type="OrthoDB" id="9157208at2"/>
<dbReference type="EMBL" id="WSRP01000016">
    <property type="protein sequence ID" value="MVX56797.1"/>
    <property type="molecule type" value="Genomic_DNA"/>
</dbReference>
<keyword evidence="2" id="KW-1185">Reference proteome</keyword>
<evidence type="ECO:0000313" key="1">
    <source>
        <dbReference type="EMBL" id="MVX56797.1"/>
    </source>
</evidence>
<proteinExistence type="predicted"/>
<reference evidence="1 2" key="1">
    <citation type="submission" date="2019-12" db="EMBL/GenBank/DDBJ databases">
        <title>Microbes associate with the intestines of laboratory mice.</title>
        <authorList>
            <person name="Navarre W."/>
            <person name="Wong E."/>
        </authorList>
    </citation>
    <scope>NUCLEOTIDE SEQUENCE [LARGE SCALE GENOMIC DNA]</scope>
    <source>
        <strain evidence="1 2">NM82_D38</strain>
    </source>
</reference>
<accession>A0A6L6YGT7</accession>
<organism evidence="1 2">
    <name type="scientific">Parasutterella muris</name>
    <dbReference type="NCBI Taxonomy" id="2565572"/>
    <lineage>
        <taxon>Bacteria</taxon>
        <taxon>Pseudomonadati</taxon>
        <taxon>Pseudomonadota</taxon>
        <taxon>Betaproteobacteria</taxon>
        <taxon>Burkholderiales</taxon>
        <taxon>Sutterellaceae</taxon>
        <taxon>Parasutterella</taxon>
    </lineage>
</organism>